<dbReference type="OrthoDB" id="3525961at2759"/>
<gene>
    <name evidence="1" type="ORF">BPOR_0060g00170</name>
</gene>
<accession>A0A4Z1L197</accession>
<protein>
    <submittedName>
        <fullName evidence="1">Uncharacterized protein</fullName>
    </submittedName>
</protein>
<name>A0A4Z1L197_9HELO</name>
<dbReference type="AlphaFoldDB" id="A0A4Z1L197"/>
<evidence type="ECO:0000313" key="2">
    <source>
        <dbReference type="Proteomes" id="UP000297280"/>
    </source>
</evidence>
<dbReference type="EMBL" id="PQXO01000060">
    <property type="protein sequence ID" value="TGO90544.1"/>
    <property type="molecule type" value="Genomic_DNA"/>
</dbReference>
<sequence length="184" mass="20912">MEESDYESFLVDDEGQELKYPPLELFPPDQEIICQYLGDISPFPRYLRRGIAPLEDADTFTGIVASLLFLGHPPLQLPLRGLLKDTFSSDPHENFYEGAVEVYEPELDRLLRICIPTILRKRPPSEHEADLDLRASNPASNKSYAVANFLELEPDLDLPASISLSKRLFFAGQDFLNFNEPEEP</sequence>
<evidence type="ECO:0000313" key="1">
    <source>
        <dbReference type="EMBL" id="TGO90544.1"/>
    </source>
</evidence>
<reference evidence="1 2" key="1">
    <citation type="submission" date="2017-12" db="EMBL/GenBank/DDBJ databases">
        <title>Comparative genomics of Botrytis spp.</title>
        <authorList>
            <person name="Valero-Jimenez C.A."/>
            <person name="Tapia P."/>
            <person name="Veloso J."/>
            <person name="Silva-Moreno E."/>
            <person name="Staats M."/>
            <person name="Valdes J.H."/>
            <person name="Van Kan J.A.L."/>
        </authorList>
    </citation>
    <scope>NUCLEOTIDE SEQUENCE [LARGE SCALE GENOMIC DNA]</scope>
    <source>
        <strain evidence="1 2">MUCL3349</strain>
    </source>
</reference>
<comment type="caution">
    <text evidence="1">The sequence shown here is derived from an EMBL/GenBank/DDBJ whole genome shotgun (WGS) entry which is preliminary data.</text>
</comment>
<keyword evidence="2" id="KW-1185">Reference proteome</keyword>
<proteinExistence type="predicted"/>
<dbReference type="Proteomes" id="UP000297280">
    <property type="component" value="Unassembled WGS sequence"/>
</dbReference>
<organism evidence="1 2">
    <name type="scientific">Botrytis porri</name>
    <dbReference type="NCBI Taxonomy" id="87229"/>
    <lineage>
        <taxon>Eukaryota</taxon>
        <taxon>Fungi</taxon>
        <taxon>Dikarya</taxon>
        <taxon>Ascomycota</taxon>
        <taxon>Pezizomycotina</taxon>
        <taxon>Leotiomycetes</taxon>
        <taxon>Helotiales</taxon>
        <taxon>Sclerotiniaceae</taxon>
        <taxon>Botrytis</taxon>
    </lineage>
</organism>